<sequence length="202" mass="22017">MIPRRLLACATRGPRSLFIAPHHFFPSPNASFSFVSRAFNASSSKLSDTQDDLLSRLKSDLKTAMREKSKVRVSVVKSLLSDITYAEKSGQGPPKDLMTIVRKAVKRRQDSIAQYEEAKRDDLAATEVDELAILQTYLPPTPPPGALDELARLVVADLSAAPSDVGKVVKELSKRAEGRWEMKEVADAARRAVGAVGGTKKA</sequence>
<dbReference type="InterPro" id="IPR042184">
    <property type="entry name" value="YqeY/Aim41_N"/>
</dbReference>
<dbReference type="OMA" id="RWNSTGP"/>
<dbReference type="GO" id="GO:0016884">
    <property type="term" value="F:carbon-nitrogen ligase activity, with glutamine as amido-N-donor"/>
    <property type="evidence" value="ECO:0007669"/>
    <property type="project" value="UniProtKB-UniRule"/>
</dbReference>
<name>A0A139AW96_GONPJ</name>
<comment type="similarity">
    <text evidence="1">Belongs to the AIM41 family.</text>
</comment>
<dbReference type="PANTHER" id="PTHR28055:SF1">
    <property type="entry name" value="ALTERED INHERITANCE OF MITOCHONDRIA PROTEIN 41, MITOCHONDRIAL"/>
    <property type="match status" value="1"/>
</dbReference>
<dbReference type="Gene3D" id="1.10.1510.10">
    <property type="entry name" value="Uncharacterised protein YqeY/AIM41 PF09424, N-terminal domain"/>
    <property type="match status" value="1"/>
</dbReference>
<evidence type="ECO:0000313" key="2">
    <source>
        <dbReference type="EMBL" id="KXS20979.1"/>
    </source>
</evidence>
<dbReference type="EMBL" id="KQ965734">
    <property type="protein sequence ID" value="KXS20979.1"/>
    <property type="molecule type" value="Genomic_DNA"/>
</dbReference>
<comment type="subcellular location">
    <subcellularLocation>
        <location evidence="1">Mitochondrion</location>
    </subcellularLocation>
</comment>
<dbReference type="Proteomes" id="UP000070544">
    <property type="component" value="Unassembled WGS sequence"/>
</dbReference>
<evidence type="ECO:0000313" key="3">
    <source>
        <dbReference type="Proteomes" id="UP000070544"/>
    </source>
</evidence>
<reference evidence="2 3" key="1">
    <citation type="journal article" date="2015" name="Genome Biol. Evol.">
        <title>Phylogenomic analyses indicate that early fungi evolved digesting cell walls of algal ancestors of land plants.</title>
        <authorList>
            <person name="Chang Y."/>
            <person name="Wang S."/>
            <person name="Sekimoto S."/>
            <person name="Aerts A.L."/>
            <person name="Choi C."/>
            <person name="Clum A."/>
            <person name="LaButti K.M."/>
            <person name="Lindquist E.A."/>
            <person name="Yee Ngan C."/>
            <person name="Ohm R.A."/>
            <person name="Salamov A.A."/>
            <person name="Grigoriev I.V."/>
            <person name="Spatafora J.W."/>
            <person name="Berbee M.L."/>
        </authorList>
    </citation>
    <scope>NUCLEOTIDE SEQUENCE [LARGE SCALE GENOMIC DNA]</scope>
    <source>
        <strain evidence="2 3">JEL478</strain>
    </source>
</reference>
<keyword evidence="3" id="KW-1185">Reference proteome</keyword>
<dbReference type="InterPro" id="IPR019004">
    <property type="entry name" value="YqeY/Aim41"/>
</dbReference>
<dbReference type="SUPFAM" id="SSF89095">
    <property type="entry name" value="GatB/YqeY motif"/>
    <property type="match status" value="1"/>
</dbReference>
<dbReference type="Pfam" id="PF09424">
    <property type="entry name" value="YqeY"/>
    <property type="match status" value="1"/>
</dbReference>
<dbReference type="OrthoDB" id="538640at2759"/>
<organism evidence="2 3">
    <name type="scientific">Gonapodya prolifera (strain JEL478)</name>
    <name type="common">Monoblepharis prolifera</name>
    <dbReference type="NCBI Taxonomy" id="1344416"/>
    <lineage>
        <taxon>Eukaryota</taxon>
        <taxon>Fungi</taxon>
        <taxon>Fungi incertae sedis</taxon>
        <taxon>Chytridiomycota</taxon>
        <taxon>Chytridiomycota incertae sedis</taxon>
        <taxon>Monoblepharidomycetes</taxon>
        <taxon>Monoblepharidales</taxon>
        <taxon>Gonapodyaceae</taxon>
        <taxon>Gonapodya</taxon>
    </lineage>
</organism>
<proteinExistence type="inferred from homology"/>
<dbReference type="AlphaFoldDB" id="A0A139AW96"/>
<accession>A0A139AW96</accession>
<dbReference type="PANTHER" id="PTHR28055">
    <property type="entry name" value="ALTERED INHERITANCE OF MITOCHONDRIA PROTEIN 41, MITOCHONDRIAL"/>
    <property type="match status" value="1"/>
</dbReference>
<keyword evidence="1" id="KW-0496">Mitochondrion</keyword>
<gene>
    <name evidence="1" type="primary">AIM41</name>
    <name evidence="2" type="ORF">M427DRAFT_51931</name>
</gene>
<dbReference type="STRING" id="1344416.A0A139AW96"/>
<dbReference type="GO" id="GO:0005739">
    <property type="term" value="C:mitochondrion"/>
    <property type="evidence" value="ECO:0007669"/>
    <property type="project" value="UniProtKB-SubCell"/>
</dbReference>
<evidence type="ECO:0000256" key="1">
    <source>
        <dbReference type="RuleBase" id="RU365099"/>
    </source>
</evidence>
<dbReference type="InterPro" id="IPR003789">
    <property type="entry name" value="Asn/Gln_tRNA_amidoTrase-B-like"/>
</dbReference>
<protein>
    <recommendedName>
        <fullName evidence="1">Altered inheritance of mitochondria protein 41</fullName>
    </recommendedName>
</protein>